<dbReference type="OrthoDB" id="2544694at2759"/>
<organism evidence="1 2">
    <name type="scientific">Lepidopterella palustris CBS 459.81</name>
    <dbReference type="NCBI Taxonomy" id="1314670"/>
    <lineage>
        <taxon>Eukaryota</taxon>
        <taxon>Fungi</taxon>
        <taxon>Dikarya</taxon>
        <taxon>Ascomycota</taxon>
        <taxon>Pezizomycotina</taxon>
        <taxon>Dothideomycetes</taxon>
        <taxon>Pleosporomycetidae</taxon>
        <taxon>Mytilinidiales</taxon>
        <taxon>Argynnaceae</taxon>
        <taxon>Lepidopterella</taxon>
    </lineage>
</organism>
<evidence type="ECO:0008006" key="3">
    <source>
        <dbReference type="Google" id="ProtNLM"/>
    </source>
</evidence>
<proteinExistence type="predicted"/>
<evidence type="ECO:0000313" key="2">
    <source>
        <dbReference type="Proteomes" id="UP000250266"/>
    </source>
</evidence>
<reference evidence="1 2" key="1">
    <citation type="journal article" date="2016" name="Nat. Commun.">
        <title>Ectomycorrhizal ecology is imprinted in the genome of the dominant symbiotic fungus Cenococcum geophilum.</title>
        <authorList>
            <consortium name="DOE Joint Genome Institute"/>
            <person name="Peter M."/>
            <person name="Kohler A."/>
            <person name="Ohm R.A."/>
            <person name="Kuo A."/>
            <person name="Krutzmann J."/>
            <person name="Morin E."/>
            <person name="Arend M."/>
            <person name="Barry K.W."/>
            <person name="Binder M."/>
            <person name="Choi C."/>
            <person name="Clum A."/>
            <person name="Copeland A."/>
            <person name="Grisel N."/>
            <person name="Haridas S."/>
            <person name="Kipfer T."/>
            <person name="LaButti K."/>
            <person name="Lindquist E."/>
            <person name="Lipzen A."/>
            <person name="Maire R."/>
            <person name="Meier B."/>
            <person name="Mihaltcheva S."/>
            <person name="Molinier V."/>
            <person name="Murat C."/>
            <person name="Poggeler S."/>
            <person name="Quandt C.A."/>
            <person name="Sperisen C."/>
            <person name="Tritt A."/>
            <person name="Tisserant E."/>
            <person name="Crous P.W."/>
            <person name="Henrissat B."/>
            <person name="Nehls U."/>
            <person name="Egli S."/>
            <person name="Spatafora J.W."/>
            <person name="Grigoriev I.V."/>
            <person name="Martin F.M."/>
        </authorList>
    </citation>
    <scope>NUCLEOTIDE SEQUENCE [LARGE SCALE GENOMIC DNA]</scope>
    <source>
        <strain evidence="1 2">CBS 459.81</strain>
    </source>
</reference>
<dbReference type="Gene3D" id="2.40.160.20">
    <property type="match status" value="1"/>
</dbReference>
<dbReference type="EMBL" id="KV745370">
    <property type="protein sequence ID" value="OCK75054.1"/>
    <property type="molecule type" value="Genomic_DNA"/>
</dbReference>
<evidence type="ECO:0000313" key="1">
    <source>
        <dbReference type="EMBL" id="OCK75054.1"/>
    </source>
</evidence>
<accession>A0A8E2E0I0</accession>
<dbReference type="AlphaFoldDB" id="A0A8E2E0I0"/>
<name>A0A8E2E0I0_9PEZI</name>
<keyword evidence="2" id="KW-1185">Reference proteome</keyword>
<gene>
    <name evidence="1" type="ORF">K432DRAFT_467415</name>
</gene>
<dbReference type="Pfam" id="PF11578">
    <property type="entry name" value="DUF3237"/>
    <property type="match status" value="1"/>
</dbReference>
<dbReference type="Proteomes" id="UP000250266">
    <property type="component" value="Unassembled WGS sequence"/>
</dbReference>
<protein>
    <recommendedName>
        <fullName evidence="3">DUF3237 domain-containing protein</fullName>
    </recommendedName>
</protein>
<sequence length="161" mass="17908">MATPKLTHVFTAVMTTAPGIHAAPSKYSNMAAAYVEDGGYITTADETVKLKCIGASDWMLIHDSNTHTIDARASFIGEDGTNLDLKYMGKITTTPHVMDIFSCKPGKEFQFGEEYYYTCPQISSRSEKFAWVNDCVFLAMGKLRVLEKGNMELQYRILKVG</sequence>